<dbReference type="Pfam" id="PF00027">
    <property type="entry name" value="cNMP_binding"/>
    <property type="match status" value="1"/>
</dbReference>
<keyword evidence="11 14" id="KW-0472">Membrane</keyword>
<sequence>ATMVHLLKVARLLRLARLLQKFERYNQYSILVLGLLLCMFALIAHWLACIWYAIGKAELDEGGANWTVGWLYELAERLDMVIVNKSHVPDMMTSYITALYFTCSSLTSVGFGNVSANTNVEKIFSVCAMLLGAIMHAVVFGNVTTIIQRMYARRAIFHSKTKDLKDFFRIHRFPRHLRNRMRDYFQAMWSINNGIDFKEIVKDFPVDMKGEIGLHLHREILSLPIFQQAPPGCLKTISLQTERFVCGPGEFIMRKGDTVNYLYYVCSGSLEVLKDDQVVAILGKGDIFGTDLDYDDPVCVSGCDVRSLAYCEFLCIQVKGLVDSLLMYPDYAETFNTELPNDLTYNVRDGHEDHSDDESSTAAPVITLPSISEDEEENEDNNNDIDISSKERSKRGSIEEDPGDGKGNTSFSPLLTQLGHDPGTVGSSDWLAARSRLPNGHIGSAISMRLANHQIKLRQWINRARKSFAEYVQPCWRIHKSLYLCWAEASVKGTFALHRRSKRNNSLRLYSYIIIAAADISALLNMQSKYNGLIHSCEEVTGLQDCVRGVFRIVSEVSSGLCPRCLQDYVLVVFRIVSYVSSGLCPRCLQDCVLGVFRIVS</sequence>
<dbReference type="FunFam" id="2.60.120.10:FF:000061">
    <property type="entry name" value="Potassium voltage-gated channel subfamily H member 3"/>
    <property type="match status" value="1"/>
</dbReference>
<dbReference type="GO" id="GO:0005886">
    <property type="term" value="C:plasma membrane"/>
    <property type="evidence" value="ECO:0007669"/>
    <property type="project" value="UniProtKB-SubCell"/>
</dbReference>
<keyword evidence="5 14" id="KW-0812">Transmembrane</keyword>
<dbReference type="SUPFAM" id="SSF51206">
    <property type="entry name" value="cAMP-binding domain-like"/>
    <property type="match status" value="1"/>
</dbReference>
<feature type="compositionally biased region" description="Acidic residues" evidence="13">
    <location>
        <begin position="372"/>
        <end position="383"/>
    </location>
</feature>
<dbReference type="PRINTS" id="PR01470">
    <property type="entry name" value="ERGCHANNEL"/>
</dbReference>
<dbReference type="Gene3D" id="1.10.1200.260">
    <property type="match status" value="1"/>
</dbReference>
<keyword evidence="2" id="KW-0813">Transport</keyword>
<evidence type="ECO:0000256" key="11">
    <source>
        <dbReference type="ARBA" id="ARBA00023136"/>
    </source>
</evidence>
<keyword evidence="9 14" id="KW-1133">Transmembrane helix</keyword>
<dbReference type="SUPFAM" id="SSF81324">
    <property type="entry name" value="Voltage-gated potassium channels"/>
    <property type="match status" value="1"/>
</dbReference>
<feature type="region of interest" description="Disordered" evidence="13">
    <location>
        <begin position="342"/>
        <end position="418"/>
    </location>
</feature>
<evidence type="ECO:0000313" key="16">
    <source>
        <dbReference type="EMBL" id="CAG5125297.1"/>
    </source>
</evidence>
<evidence type="ECO:0000256" key="14">
    <source>
        <dbReference type="SAM" id="Phobius"/>
    </source>
</evidence>
<keyword evidence="7" id="KW-0851">Voltage-gated channel</keyword>
<comment type="caution">
    <text evidence="16">The sequence shown here is derived from an EMBL/GenBank/DDBJ whole genome shotgun (WGS) entry which is preliminary data.</text>
</comment>
<dbReference type="Proteomes" id="UP000678393">
    <property type="component" value="Unassembled WGS sequence"/>
</dbReference>
<keyword evidence="17" id="KW-1185">Reference proteome</keyword>
<feature type="transmembrane region" description="Helical" evidence="14">
    <location>
        <begin position="30"/>
        <end position="54"/>
    </location>
</feature>
<dbReference type="EMBL" id="CAJHNH020002011">
    <property type="protein sequence ID" value="CAG5125297.1"/>
    <property type="molecule type" value="Genomic_DNA"/>
</dbReference>
<dbReference type="PANTHER" id="PTHR10217:SF637">
    <property type="entry name" value="EAG-LIKE K[+] CHANNEL, ISOFORM A"/>
    <property type="match status" value="1"/>
</dbReference>
<dbReference type="InterPro" id="IPR000595">
    <property type="entry name" value="cNMP-bd_dom"/>
</dbReference>
<evidence type="ECO:0000256" key="2">
    <source>
        <dbReference type="ARBA" id="ARBA00022448"/>
    </source>
</evidence>
<keyword evidence="6" id="KW-0631">Potassium channel</keyword>
<evidence type="ECO:0000256" key="13">
    <source>
        <dbReference type="SAM" id="MobiDB-lite"/>
    </source>
</evidence>
<dbReference type="Gene3D" id="2.60.120.10">
    <property type="entry name" value="Jelly Rolls"/>
    <property type="match status" value="1"/>
</dbReference>
<gene>
    <name evidence="16" type="ORF">CUNI_LOCUS10855</name>
</gene>
<dbReference type="PROSITE" id="PS50042">
    <property type="entry name" value="CNMP_BINDING_3"/>
    <property type="match status" value="1"/>
</dbReference>
<dbReference type="GO" id="GO:0042391">
    <property type="term" value="P:regulation of membrane potential"/>
    <property type="evidence" value="ECO:0007669"/>
    <property type="project" value="TreeGrafter"/>
</dbReference>
<dbReference type="AlphaFoldDB" id="A0A8S3Z723"/>
<keyword evidence="3" id="KW-1003">Cell membrane</keyword>
<evidence type="ECO:0000256" key="5">
    <source>
        <dbReference type="ARBA" id="ARBA00022692"/>
    </source>
</evidence>
<dbReference type="InterPro" id="IPR050818">
    <property type="entry name" value="KCNH_animal-type"/>
</dbReference>
<evidence type="ECO:0000256" key="9">
    <source>
        <dbReference type="ARBA" id="ARBA00022989"/>
    </source>
</evidence>
<dbReference type="PRINTS" id="PR01463">
    <property type="entry name" value="EAGCHANLFMLY"/>
</dbReference>
<feature type="transmembrane region" description="Helical" evidence="14">
    <location>
        <begin position="123"/>
        <end position="147"/>
    </location>
</feature>
<keyword evidence="10" id="KW-0406">Ion transport</keyword>
<keyword evidence="8" id="KW-0630">Potassium</keyword>
<dbReference type="OrthoDB" id="432483at2759"/>
<dbReference type="InterPro" id="IPR018490">
    <property type="entry name" value="cNMP-bd_dom_sf"/>
</dbReference>
<feature type="domain" description="Cyclic nucleotide-binding" evidence="15">
    <location>
        <begin position="238"/>
        <end position="289"/>
    </location>
</feature>
<evidence type="ECO:0000256" key="12">
    <source>
        <dbReference type="ARBA" id="ARBA00023303"/>
    </source>
</evidence>
<name>A0A8S3Z723_9EUPU</name>
<comment type="subcellular location">
    <subcellularLocation>
        <location evidence="1">Cell membrane</location>
        <topology evidence="1">Multi-pass membrane protein</topology>
    </subcellularLocation>
</comment>
<evidence type="ECO:0000256" key="1">
    <source>
        <dbReference type="ARBA" id="ARBA00004651"/>
    </source>
</evidence>
<dbReference type="InterPro" id="IPR005821">
    <property type="entry name" value="Ion_trans_dom"/>
</dbReference>
<dbReference type="InterPro" id="IPR003938">
    <property type="entry name" value="K_chnl_volt-dep_EAG/ELK/ERG"/>
</dbReference>
<keyword evidence="4" id="KW-0633">Potassium transport</keyword>
<proteinExistence type="predicted"/>
<accession>A0A8S3Z723</accession>
<dbReference type="InterPro" id="IPR014710">
    <property type="entry name" value="RmlC-like_jellyroll"/>
</dbReference>
<keyword evidence="12" id="KW-0407">Ion channel</keyword>
<reference evidence="16" key="1">
    <citation type="submission" date="2021-04" db="EMBL/GenBank/DDBJ databases">
        <authorList>
            <consortium name="Molecular Ecology Group"/>
        </authorList>
    </citation>
    <scope>NUCLEOTIDE SEQUENCE</scope>
</reference>
<evidence type="ECO:0000256" key="3">
    <source>
        <dbReference type="ARBA" id="ARBA00022475"/>
    </source>
</evidence>
<evidence type="ECO:0000256" key="6">
    <source>
        <dbReference type="ARBA" id="ARBA00022826"/>
    </source>
</evidence>
<dbReference type="GO" id="GO:0034702">
    <property type="term" value="C:monoatomic ion channel complex"/>
    <property type="evidence" value="ECO:0007669"/>
    <property type="project" value="UniProtKB-KW"/>
</dbReference>
<dbReference type="Gene3D" id="1.10.287.70">
    <property type="match status" value="1"/>
</dbReference>
<dbReference type="InterPro" id="IPR003967">
    <property type="entry name" value="K_chnl_volt-dep_ERG"/>
</dbReference>
<feature type="non-terminal residue" evidence="16">
    <location>
        <position position="601"/>
    </location>
</feature>
<dbReference type="PANTHER" id="PTHR10217">
    <property type="entry name" value="VOLTAGE AND LIGAND GATED POTASSIUM CHANNEL"/>
    <property type="match status" value="1"/>
</dbReference>
<evidence type="ECO:0000256" key="10">
    <source>
        <dbReference type="ARBA" id="ARBA00023065"/>
    </source>
</evidence>
<organism evidence="16 17">
    <name type="scientific">Candidula unifasciata</name>
    <dbReference type="NCBI Taxonomy" id="100452"/>
    <lineage>
        <taxon>Eukaryota</taxon>
        <taxon>Metazoa</taxon>
        <taxon>Spiralia</taxon>
        <taxon>Lophotrochozoa</taxon>
        <taxon>Mollusca</taxon>
        <taxon>Gastropoda</taxon>
        <taxon>Heterobranchia</taxon>
        <taxon>Euthyneura</taxon>
        <taxon>Panpulmonata</taxon>
        <taxon>Eupulmonata</taxon>
        <taxon>Stylommatophora</taxon>
        <taxon>Helicina</taxon>
        <taxon>Helicoidea</taxon>
        <taxon>Geomitridae</taxon>
        <taxon>Candidula</taxon>
    </lineage>
</organism>
<dbReference type="SMART" id="SM00100">
    <property type="entry name" value="cNMP"/>
    <property type="match status" value="1"/>
</dbReference>
<dbReference type="GO" id="GO:0005249">
    <property type="term" value="F:voltage-gated potassium channel activity"/>
    <property type="evidence" value="ECO:0007669"/>
    <property type="project" value="InterPro"/>
</dbReference>
<evidence type="ECO:0000256" key="8">
    <source>
        <dbReference type="ARBA" id="ARBA00022958"/>
    </source>
</evidence>
<dbReference type="CDD" id="cd00038">
    <property type="entry name" value="CAP_ED"/>
    <property type="match status" value="1"/>
</dbReference>
<protein>
    <recommendedName>
        <fullName evidence="15">Cyclic nucleotide-binding domain-containing protein</fullName>
    </recommendedName>
</protein>
<evidence type="ECO:0000259" key="15">
    <source>
        <dbReference type="PROSITE" id="PS50042"/>
    </source>
</evidence>
<evidence type="ECO:0000256" key="4">
    <source>
        <dbReference type="ARBA" id="ARBA00022538"/>
    </source>
</evidence>
<feature type="compositionally biased region" description="Basic and acidic residues" evidence="13">
    <location>
        <begin position="387"/>
        <end position="398"/>
    </location>
</feature>
<dbReference type="Pfam" id="PF00520">
    <property type="entry name" value="Ion_trans"/>
    <property type="match status" value="1"/>
</dbReference>
<evidence type="ECO:0000256" key="7">
    <source>
        <dbReference type="ARBA" id="ARBA00022882"/>
    </source>
</evidence>
<evidence type="ECO:0000313" key="17">
    <source>
        <dbReference type="Proteomes" id="UP000678393"/>
    </source>
</evidence>